<reference evidence="2 3" key="1">
    <citation type="submission" date="2015-06" db="EMBL/GenBank/DDBJ databases">
        <title>Draft genome assembly of filamentous brackish cyanobacterium Limnoraphis robusta strain CS-951.</title>
        <authorList>
            <person name="Willis A."/>
            <person name="Parks M."/>
            <person name="Burford M.A."/>
        </authorList>
    </citation>
    <scope>NUCLEOTIDE SEQUENCE [LARGE SCALE GENOMIC DNA]</scope>
    <source>
        <strain evidence="2 3">CS-951</strain>
    </source>
</reference>
<comment type="caution">
    <text evidence="2">The sequence shown here is derived from an EMBL/GenBank/DDBJ whole genome shotgun (WGS) entry which is preliminary data.</text>
</comment>
<dbReference type="EMBL" id="LATL02000004">
    <property type="protein sequence ID" value="KKD37871.1"/>
    <property type="molecule type" value="Genomic_DNA"/>
</dbReference>
<evidence type="ECO:0000313" key="2">
    <source>
        <dbReference type="EMBL" id="KKD37871.1"/>
    </source>
</evidence>
<evidence type="ECO:0000313" key="3">
    <source>
        <dbReference type="Proteomes" id="UP000033607"/>
    </source>
</evidence>
<organism evidence="2 3">
    <name type="scientific">Limnoraphis robusta CS-951</name>
    <dbReference type="NCBI Taxonomy" id="1637645"/>
    <lineage>
        <taxon>Bacteria</taxon>
        <taxon>Bacillati</taxon>
        <taxon>Cyanobacteriota</taxon>
        <taxon>Cyanophyceae</taxon>
        <taxon>Oscillatoriophycideae</taxon>
        <taxon>Oscillatoriales</taxon>
        <taxon>Sirenicapillariaceae</taxon>
        <taxon>Limnoraphis</taxon>
    </lineage>
</organism>
<gene>
    <name evidence="2" type="ORF">WN50_11965</name>
</gene>
<dbReference type="OrthoDB" id="9814594at2"/>
<name>A0A0F5YG61_9CYAN</name>
<dbReference type="Proteomes" id="UP000033607">
    <property type="component" value="Unassembled WGS sequence"/>
</dbReference>
<feature type="domain" description="DUF2470" evidence="1">
    <location>
        <begin position="11"/>
        <end position="86"/>
    </location>
</feature>
<proteinExistence type="predicted"/>
<dbReference type="InterPro" id="IPR019595">
    <property type="entry name" value="DUF2470"/>
</dbReference>
<dbReference type="AlphaFoldDB" id="A0A0F5YG61"/>
<dbReference type="Pfam" id="PF10615">
    <property type="entry name" value="DUF2470"/>
    <property type="match status" value="1"/>
</dbReference>
<evidence type="ECO:0000259" key="1">
    <source>
        <dbReference type="Pfam" id="PF10615"/>
    </source>
</evidence>
<protein>
    <submittedName>
        <fullName evidence="2">Heme iron utilization protein</fullName>
    </submittedName>
</protein>
<sequence>MSAEPLTPEISDRICAHMNEDHTEAILLYAQIFAQAPNATSARMVSIDPEGMNLTALVEEKSTPLHVSFERKLENSEDAHHTLIEMAKQARKMSQEVG</sequence>
<dbReference type="Gene3D" id="3.20.180.10">
    <property type="entry name" value="PNP-oxidase-like"/>
    <property type="match status" value="1"/>
</dbReference>
<dbReference type="InterPro" id="IPR037119">
    <property type="entry name" value="Haem_oxidase_HugZ-like_sf"/>
</dbReference>
<accession>A0A0F5YG61</accession>
<dbReference type="RefSeq" id="WP_046278775.1">
    <property type="nucleotide sequence ID" value="NZ_LATL02000004.1"/>
</dbReference>
<dbReference type="SUPFAM" id="SSF50475">
    <property type="entry name" value="FMN-binding split barrel"/>
    <property type="match status" value="1"/>
</dbReference>